<comment type="caution">
    <text evidence="3">The sequence shown here is derived from an EMBL/GenBank/DDBJ whole genome shotgun (WGS) entry which is preliminary data.</text>
</comment>
<evidence type="ECO:0008006" key="4">
    <source>
        <dbReference type="Google" id="ProtNLM"/>
    </source>
</evidence>
<accession>A0AAW2SR18</accession>
<organism evidence="3">
    <name type="scientific">Sesamum latifolium</name>
    <dbReference type="NCBI Taxonomy" id="2727402"/>
    <lineage>
        <taxon>Eukaryota</taxon>
        <taxon>Viridiplantae</taxon>
        <taxon>Streptophyta</taxon>
        <taxon>Embryophyta</taxon>
        <taxon>Tracheophyta</taxon>
        <taxon>Spermatophyta</taxon>
        <taxon>Magnoliopsida</taxon>
        <taxon>eudicotyledons</taxon>
        <taxon>Gunneridae</taxon>
        <taxon>Pentapetalae</taxon>
        <taxon>asterids</taxon>
        <taxon>lamiids</taxon>
        <taxon>Lamiales</taxon>
        <taxon>Pedaliaceae</taxon>
        <taxon>Sesamum</taxon>
    </lineage>
</organism>
<name>A0AAW2SR18_9LAMI</name>
<dbReference type="PANTHER" id="PTHR35218:SF7">
    <property type="entry name" value="ENDONUCLEASE_EXONUCLEASE_PHOSPHATASE"/>
    <property type="match status" value="1"/>
</dbReference>
<sequence>MGAKPYDTIGLQQVLTSAIPHNSPSFSQPMHSTKSDSRISPRERSLCKERKAQYRLYLHRLERDLQAFLRFSQLQNGPVMMPASASTAGPSLPTLLNLPPSMRILSWNCRGAGRHKFLIAVRDLIHRSNPEIFIVMDTRMHEERANPLIQRLPFIDSIILSSIGFAGGIWVMWNDAATTIRQMRLGARTIHNEVEHHTGEDPFLLTTLYNHPQPGLQPRYGLNLIHSLIVLHVLNGVVIGDFVCMLHPMKKLEDSFIHLKFLNS</sequence>
<evidence type="ECO:0000313" key="3">
    <source>
        <dbReference type="EMBL" id="KAL0394858.1"/>
    </source>
</evidence>
<gene>
    <name evidence="3" type="ORF">Slati_4452000</name>
</gene>
<feature type="region of interest" description="Disordered" evidence="1">
    <location>
        <begin position="20"/>
        <end position="43"/>
    </location>
</feature>
<dbReference type="InterPro" id="IPR036691">
    <property type="entry name" value="Endo/exonu/phosph_ase_sf"/>
</dbReference>
<protein>
    <recommendedName>
        <fullName evidence="4">Endonuclease/exonuclease/phosphatase domain-containing protein</fullName>
    </recommendedName>
</protein>
<keyword evidence="2" id="KW-0472">Membrane</keyword>
<feature type="compositionally biased region" description="Polar residues" evidence="1">
    <location>
        <begin position="20"/>
        <end position="32"/>
    </location>
</feature>
<feature type="compositionally biased region" description="Basic and acidic residues" evidence="1">
    <location>
        <begin position="33"/>
        <end position="43"/>
    </location>
</feature>
<reference evidence="3" key="2">
    <citation type="journal article" date="2024" name="Plant">
        <title>Genomic evolution and insights into agronomic trait innovations of Sesamum species.</title>
        <authorList>
            <person name="Miao H."/>
            <person name="Wang L."/>
            <person name="Qu L."/>
            <person name="Liu H."/>
            <person name="Sun Y."/>
            <person name="Le M."/>
            <person name="Wang Q."/>
            <person name="Wei S."/>
            <person name="Zheng Y."/>
            <person name="Lin W."/>
            <person name="Duan Y."/>
            <person name="Cao H."/>
            <person name="Xiong S."/>
            <person name="Wang X."/>
            <person name="Wei L."/>
            <person name="Li C."/>
            <person name="Ma Q."/>
            <person name="Ju M."/>
            <person name="Zhao R."/>
            <person name="Li G."/>
            <person name="Mu C."/>
            <person name="Tian Q."/>
            <person name="Mei H."/>
            <person name="Zhang T."/>
            <person name="Gao T."/>
            <person name="Zhang H."/>
        </authorList>
    </citation>
    <scope>NUCLEOTIDE SEQUENCE</scope>
    <source>
        <strain evidence="3">KEN1</strain>
    </source>
</reference>
<proteinExistence type="predicted"/>
<evidence type="ECO:0000256" key="2">
    <source>
        <dbReference type="SAM" id="Phobius"/>
    </source>
</evidence>
<dbReference type="SUPFAM" id="SSF56219">
    <property type="entry name" value="DNase I-like"/>
    <property type="match status" value="1"/>
</dbReference>
<dbReference type="AlphaFoldDB" id="A0AAW2SR18"/>
<dbReference type="Gene3D" id="3.60.10.10">
    <property type="entry name" value="Endonuclease/exonuclease/phosphatase"/>
    <property type="match status" value="1"/>
</dbReference>
<evidence type="ECO:0000256" key="1">
    <source>
        <dbReference type="SAM" id="MobiDB-lite"/>
    </source>
</evidence>
<keyword evidence="2" id="KW-1133">Transmembrane helix</keyword>
<dbReference type="EMBL" id="JACGWN010000016">
    <property type="protein sequence ID" value="KAL0394858.1"/>
    <property type="molecule type" value="Genomic_DNA"/>
</dbReference>
<dbReference type="PANTHER" id="PTHR35218">
    <property type="entry name" value="RNASE H DOMAIN-CONTAINING PROTEIN"/>
    <property type="match status" value="1"/>
</dbReference>
<feature type="transmembrane region" description="Helical" evidence="2">
    <location>
        <begin position="154"/>
        <end position="173"/>
    </location>
</feature>
<feature type="transmembrane region" description="Helical" evidence="2">
    <location>
        <begin position="224"/>
        <end position="246"/>
    </location>
</feature>
<keyword evidence="2" id="KW-0812">Transmembrane</keyword>
<reference evidence="3" key="1">
    <citation type="submission" date="2020-06" db="EMBL/GenBank/DDBJ databases">
        <authorList>
            <person name="Li T."/>
            <person name="Hu X."/>
            <person name="Zhang T."/>
            <person name="Song X."/>
            <person name="Zhang H."/>
            <person name="Dai N."/>
            <person name="Sheng W."/>
            <person name="Hou X."/>
            <person name="Wei L."/>
        </authorList>
    </citation>
    <scope>NUCLEOTIDE SEQUENCE</scope>
    <source>
        <strain evidence="3">KEN1</strain>
        <tissue evidence="3">Leaf</tissue>
    </source>
</reference>